<dbReference type="STRING" id="1408254.T458_21380"/>
<dbReference type="InterPro" id="IPR014710">
    <property type="entry name" value="RmlC-like_jellyroll"/>
</dbReference>
<dbReference type="AlphaFoldDB" id="V6M415"/>
<dbReference type="Gene3D" id="1.10.10.60">
    <property type="entry name" value="Homeodomain-like"/>
    <property type="match status" value="2"/>
</dbReference>
<dbReference type="HOGENOM" id="CLU_000445_88_15_9"/>
<dbReference type="Pfam" id="PF12833">
    <property type="entry name" value="HTH_18"/>
    <property type="match status" value="1"/>
</dbReference>
<comment type="caution">
    <text evidence="5">The sequence shown here is derived from an EMBL/GenBank/DDBJ whole genome shotgun (WGS) entry which is preliminary data.</text>
</comment>
<dbReference type="eggNOG" id="COG4977">
    <property type="taxonomic scope" value="Bacteria"/>
</dbReference>
<sequence>MGNISKMLTVEGEQCAITIYQVAARSADDLHEHQGYYQMSIPIHGSTRMECNGEIRELTVNERLVLSPGYQHRHYAGDDPARMMLIFFKESFLRNVQADRLGKPVSSIEFAPWAHGATSHFRRLAEYAVLQTMSQSWNQLDMQETEQELALLLLSLQNGSHAHPLHEKTALVRHPALRRVMEYLQEHSSEDIHLDLLAQTAELSKYHLIRLFRDQVGQTPAQYLAQIRIQKALHLLQKTDLDITQIAFETGYGSLGTFERAFKKQLGVSPSQDRNSK</sequence>
<evidence type="ECO:0000256" key="3">
    <source>
        <dbReference type="ARBA" id="ARBA00023163"/>
    </source>
</evidence>
<feature type="domain" description="HTH araC/xylS-type" evidence="4">
    <location>
        <begin position="178"/>
        <end position="276"/>
    </location>
</feature>
<dbReference type="InterPro" id="IPR018062">
    <property type="entry name" value="HTH_AraC-typ_CS"/>
</dbReference>
<dbReference type="SUPFAM" id="SSF46689">
    <property type="entry name" value="Homeodomain-like"/>
    <property type="match status" value="2"/>
</dbReference>
<dbReference type="InterPro" id="IPR009057">
    <property type="entry name" value="Homeodomain-like_sf"/>
</dbReference>
<organism evidence="5 6">
    <name type="scientific">Brevibacillus panacihumi W25</name>
    <dbReference type="NCBI Taxonomy" id="1408254"/>
    <lineage>
        <taxon>Bacteria</taxon>
        <taxon>Bacillati</taxon>
        <taxon>Bacillota</taxon>
        <taxon>Bacilli</taxon>
        <taxon>Bacillales</taxon>
        <taxon>Paenibacillaceae</taxon>
        <taxon>Brevibacillus</taxon>
    </lineage>
</organism>
<proteinExistence type="predicted"/>
<evidence type="ECO:0000313" key="6">
    <source>
        <dbReference type="Proteomes" id="UP000017973"/>
    </source>
</evidence>
<dbReference type="EMBL" id="AYJU01000017">
    <property type="protein sequence ID" value="EST53371.1"/>
    <property type="molecule type" value="Genomic_DNA"/>
</dbReference>
<keyword evidence="6" id="KW-1185">Reference proteome</keyword>
<evidence type="ECO:0000256" key="1">
    <source>
        <dbReference type="ARBA" id="ARBA00023015"/>
    </source>
</evidence>
<dbReference type="OrthoDB" id="9816335at2"/>
<dbReference type="InterPro" id="IPR011051">
    <property type="entry name" value="RmlC_Cupin_sf"/>
</dbReference>
<dbReference type="PRINTS" id="PR00032">
    <property type="entry name" value="HTHARAC"/>
</dbReference>
<dbReference type="InterPro" id="IPR018060">
    <property type="entry name" value="HTH_AraC"/>
</dbReference>
<dbReference type="SMART" id="SM00342">
    <property type="entry name" value="HTH_ARAC"/>
    <property type="match status" value="1"/>
</dbReference>
<dbReference type="SUPFAM" id="SSF51182">
    <property type="entry name" value="RmlC-like cupins"/>
    <property type="match status" value="1"/>
</dbReference>
<evidence type="ECO:0000256" key="2">
    <source>
        <dbReference type="ARBA" id="ARBA00023125"/>
    </source>
</evidence>
<dbReference type="Proteomes" id="UP000017973">
    <property type="component" value="Unassembled WGS sequence"/>
</dbReference>
<dbReference type="PROSITE" id="PS00041">
    <property type="entry name" value="HTH_ARAC_FAMILY_1"/>
    <property type="match status" value="1"/>
</dbReference>
<dbReference type="PANTHER" id="PTHR46796">
    <property type="entry name" value="HTH-TYPE TRANSCRIPTIONAL ACTIVATOR RHAS-RELATED"/>
    <property type="match status" value="1"/>
</dbReference>
<dbReference type="GO" id="GO:0043565">
    <property type="term" value="F:sequence-specific DNA binding"/>
    <property type="evidence" value="ECO:0007669"/>
    <property type="project" value="InterPro"/>
</dbReference>
<dbReference type="GO" id="GO:0003700">
    <property type="term" value="F:DNA-binding transcription factor activity"/>
    <property type="evidence" value="ECO:0007669"/>
    <property type="project" value="InterPro"/>
</dbReference>
<evidence type="ECO:0000259" key="4">
    <source>
        <dbReference type="PROSITE" id="PS01124"/>
    </source>
</evidence>
<protein>
    <submittedName>
        <fullName evidence="5">AraC family transcriptional regulator</fullName>
    </submittedName>
</protein>
<dbReference type="PROSITE" id="PS01124">
    <property type="entry name" value="HTH_ARAC_FAMILY_2"/>
    <property type="match status" value="1"/>
</dbReference>
<evidence type="ECO:0000313" key="5">
    <source>
        <dbReference type="EMBL" id="EST53371.1"/>
    </source>
</evidence>
<reference evidence="5 6" key="1">
    <citation type="journal article" date="2014" name="Genome Announc.">
        <title>Draft Genome Sequence of Brevibacillus panacihumi Strain W25, a Halotolerant Hydrocarbon-Degrading Bacterium.</title>
        <authorList>
            <person name="Wang X."/>
            <person name="Jin D."/>
            <person name="Zhou L."/>
            <person name="Wu L."/>
            <person name="An W."/>
            <person name="Chen Y."/>
            <person name="Zhao L."/>
        </authorList>
    </citation>
    <scope>NUCLEOTIDE SEQUENCE [LARGE SCALE GENOMIC DNA]</scope>
    <source>
        <strain evidence="5 6">W25</strain>
    </source>
</reference>
<gene>
    <name evidence="5" type="ORF">T458_21380</name>
</gene>
<keyword evidence="1" id="KW-0805">Transcription regulation</keyword>
<dbReference type="PATRIC" id="fig|1408254.3.peg.4195"/>
<dbReference type="RefSeq" id="WP_023558064.1">
    <property type="nucleotide sequence ID" value="NZ_KI629785.1"/>
</dbReference>
<name>V6M415_9BACL</name>
<dbReference type="Gene3D" id="2.60.120.10">
    <property type="entry name" value="Jelly Rolls"/>
    <property type="match status" value="1"/>
</dbReference>
<accession>V6M415</accession>
<keyword evidence="2" id="KW-0238">DNA-binding</keyword>
<dbReference type="InterPro" id="IPR050204">
    <property type="entry name" value="AraC_XylS_family_regulators"/>
</dbReference>
<dbReference type="InterPro" id="IPR020449">
    <property type="entry name" value="Tscrpt_reg_AraC-type_HTH"/>
</dbReference>
<keyword evidence="3" id="KW-0804">Transcription</keyword>